<evidence type="ECO:0000313" key="2">
    <source>
        <dbReference type="Proteomes" id="UP000290289"/>
    </source>
</evidence>
<dbReference type="SUPFAM" id="SSF55681">
    <property type="entry name" value="Class II aaRS and biotin synthetases"/>
    <property type="match status" value="1"/>
</dbReference>
<dbReference type="AlphaFoldDB" id="A0A498JUC9"/>
<gene>
    <name evidence="1" type="ORF">DVH24_009633</name>
</gene>
<dbReference type="Proteomes" id="UP000290289">
    <property type="component" value="Chromosome 6"/>
</dbReference>
<accession>A0A498JUC9</accession>
<protein>
    <submittedName>
        <fullName evidence="1">Uncharacterized protein</fullName>
    </submittedName>
</protein>
<evidence type="ECO:0000313" key="1">
    <source>
        <dbReference type="EMBL" id="RXH96791.1"/>
    </source>
</evidence>
<dbReference type="STRING" id="3750.A0A498JUC9"/>
<organism evidence="1 2">
    <name type="scientific">Malus domestica</name>
    <name type="common">Apple</name>
    <name type="synonym">Pyrus malus</name>
    <dbReference type="NCBI Taxonomy" id="3750"/>
    <lineage>
        <taxon>Eukaryota</taxon>
        <taxon>Viridiplantae</taxon>
        <taxon>Streptophyta</taxon>
        <taxon>Embryophyta</taxon>
        <taxon>Tracheophyta</taxon>
        <taxon>Spermatophyta</taxon>
        <taxon>Magnoliopsida</taxon>
        <taxon>eudicotyledons</taxon>
        <taxon>Gunneridae</taxon>
        <taxon>Pentapetalae</taxon>
        <taxon>rosids</taxon>
        <taxon>fabids</taxon>
        <taxon>Rosales</taxon>
        <taxon>Rosaceae</taxon>
        <taxon>Amygdaloideae</taxon>
        <taxon>Maleae</taxon>
        <taxon>Malus</taxon>
    </lineage>
</organism>
<reference evidence="1 2" key="1">
    <citation type="submission" date="2018-10" db="EMBL/GenBank/DDBJ databases">
        <title>A high-quality apple genome assembly.</title>
        <authorList>
            <person name="Hu J."/>
        </authorList>
    </citation>
    <scope>NUCLEOTIDE SEQUENCE [LARGE SCALE GENOMIC DNA]</scope>
    <source>
        <strain evidence="2">cv. HFTH1</strain>
        <tissue evidence="1">Young leaf</tissue>
    </source>
</reference>
<sequence length="204" mass="22741">MEPTRPTRICAGVSASICTSSRFLIVRHGLGRRAELRRKKSLIEKNDHCPDSVYSSASSCCVYLGNCYISRTHLSASIELNVAGRLHIMVWIRWVLIGTPVLLQRHSVPRHLGLKGLTGVWHGNQKLAAIGILVNQGITYDGLALNTEIADLPDPNDGQLLDIACRSLINEFSEVLQVRINYETMSRLPSLFLPFNNSPVRFSY</sequence>
<comment type="caution">
    <text evidence="1">The sequence shown here is derived from an EMBL/GenBank/DDBJ whole genome shotgun (WGS) entry which is preliminary data.</text>
</comment>
<dbReference type="InterPro" id="IPR045864">
    <property type="entry name" value="aa-tRNA-synth_II/BPL/LPL"/>
</dbReference>
<dbReference type="Gene3D" id="3.30.930.10">
    <property type="entry name" value="Bira Bifunctional Protein, Domain 2"/>
    <property type="match status" value="1"/>
</dbReference>
<dbReference type="EMBL" id="RDQH01000332">
    <property type="protein sequence ID" value="RXH96791.1"/>
    <property type="molecule type" value="Genomic_DNA"/>
</dbReference>
<keyword evidence="2" id="KW-1185">Reference proteome</keyword>
<name>A0A498JUC9_MALDO</name>
<proteinExistence type="predicted"/>